<proteinExistence type="predicted"/>
<dbReference type="PROSITE" id="PS51282">
    <property type="entry name" value="DWNN"/>
    <property type="match status" value="1"/>
</dbReference>
<feature type="region of interest" description="Disordered" evidence="7">
    <location>
        <begin position="937"/>
        <end position="1238"/>
    </location>
</feature>
<dbReference type="GO" id="GO:0005634">
    <property type="term" value="C:nucleus"/>
    <property type="evidence" value="ECO:0007669"/>
    <property type="project" value="UniProtKB-SubCell"/>
</dbReference>
<feature type="compositionally biased region" description="Basic and acidic residues" evidence="7">
    <location>
        <begin position="1207"/>
        <end position="1234"/>
    </location>
</feature>
<dbReference type="Pfam" id="PF08783">
    <property type="entry name" value="DWNN"/>
    <property type="match status" value="1"/>
</dbReference>
<dbReference type="Gene3D" id="4.10.60.10">
    <property type="entry name" value="Zinc finger, CCHC-type"/>
    <property type="match status" value="1"/>
</dbReference>
<keyword evidence="4" id="KW-0862">Zinc</keyword>
<feature type="compositionally biased region" description="Polar residues" evidence="7">
    <location>
        <begin position="570"/>
        <end position="579"/>
    </location>
</feature>
<dbReference type="GO" id="GO:0008270">
    <property type="term" value="F:zinc ion binding"/>
    <property type="evidence" value="ECO:0007669"/>
    <property type="project" value="UniProtKB-KW"/>
</dbReference>
<evidence type="ECO:0000259" key="10">
    <source>
        <dbReference type="PROSITE" id="PS51282"/>
    </source>
</evidence>
<feature type="compositionally biased region" description="Basic and acidic residues" evidence="7">
    <location>
        <begin position="1278"/>
        <end position="1307"/>
    </location>
</feature>
<feature type="compositionally biased region" description="Low complexity" evidence="7">
    <location>
        <begin position="986"/>
        <end position="997"/>
    </location>
</feature>
<feature type="compositionally biased region" description="Low complexity" evidence="7">
    <location>
        <begin position="762"/>
        <end position="772"/>
    </location>
</feature>
<feature type="region of interest" description="Disordered" evidence="7">
    <location>
        <begin position="494"/>
        <end position="687"/>
    </location>
</feature>
<feature type="compositionally biased region" description="Low complexity" evidence="7">
    <location>
        <begin position="944"/>
        <end position="966"/>
    </location>
</feature>
<name>A0A9D2YHA5_NOTFU</name>
<feature type="compositionally biased region" description="Basic and acidic residues" evidence="7">
    <location>
        <begin position="1174"/>
        <end position="1194"/>
    </location>
</feature>
<dbReference type="RefSeq" id="XP_015800953.3">
    <property type="nucleotide sequence ID" value="XM_015945467.3"/>
</dbReference>
<feature type="domain" description="RING-type" evidence="8">
    <location>
        <begin position="265"/>
        <end position="305"/>
    </location>
</feature>
<dbReference type="SMART" id="SM00184">
    <property type="entry name" value="RING"/>
    <property type="match status" value="2"/>
</dbReference>
<dbReference type="InterPro" id="IPR001878">
    <property type="entry name" value="Znf_CCHC"/>
</dbReference>
<evidence type="ECO:0000256" key="7">
    <source>
        <dbReference type="SAM" id="MobiDB-lite"/>
    </source>
</evidence>
<feature type="compositionally biased region" description="Basic and acidic residues" evidence="7">
    <location>
        <begin position="580"/>
        <end position="591"/>
    </location>
</feature>
<evidence type="ECO:0000256" key="5">
    <source>
        <dbReference type="ARBA" id="ARBA00023242"/>
    </source>
</evidence>
<dbReference type="InterPro" id="IPR033489">
    <property type="entry name" value="RBBP6"/>
</dbReference>
<feature type="compositionally biased region" description="Basic and acidic residues" evidence="7">
    <location>
        <begin position="1714"/>
        <end position="1734"/>
    </location>
</feature>
<evidence type="ECO:0000256" key="3">
    <source>
        <dbReference type="ARBA" id="ARBA00022771"/>
    </source>
</evidence>
<dbReference type="FunFam" id="3.10.20.90:FF:000070">
    <property type="entry name" value="E3 ubiquitin-protein ligase RBBP6 isoform X2"/>
    <property type="match status" value="1"/>
</dbReference>
<feature type="compositionally biased region" description="Low complexity" evidence="7">
    <location>
        <begin position="553"/>
        <end position="569"/>
    </location>
</feature>
<accession>A0A9D2YHA5</accession>
<evidence type="ECO:0000313" key="11">
    <source>
        <dbReference type="EMBL" id="KAF7220844.1"/>
    </source>
</evidence>
<feature type="compositionally biased region" description="Basic and acidic residues" evidence="7">
    <location>
        <begin position="1530"/>
        <end position="1556"/>
    </location>
</feature>
<evidence type="ECO:0000256" key="4">
    <source>
        <dbReference type="ARBA" id="ARBA00022833"/>
    </source>
</evidence>
<dbReference type="InterPro" id="IPR014891">
    <property type="entry name" value="DWNN_domain"/>
</dbReference>
<dbReference type="PANTHER" id="PTHR15439">
    <property type="entry name" value="RETINOBLASTOMA-BINDING PROTEIN 6"/>
    <property type="match status" value="1"/>
</dbReference>
<feature type="compositionally biased region" description="Polar residues" evidence="7">
    <location>
        <begin position="1463"/>
        <end position="1475"/>
    </location>
</feature>
<feature type="compositionally biased region" description="Polar residues" evidence="7">
    <location>
        <begin position="525"/>
        <end position="549"/>
    </location>
</feature>
<reference evidence="11" key="1">
    <citation type="submission" date="2020-03" db="EMBL/GenBank/DDBJ databases">
        <title>Intra-Species Differences in Population Size shape Life History and Genome Evolution.</title>
        <authorList>
            <person name="Willemsen D."/>
            <person name="Cui R."/>
            <person name="Valenzano D.R."/>
        </authorList>
    </citation>
    <scope>NUCLEOTIDE SEQUENCE</scope>
    <source>
        <strain evidence="11">GRZ</strain>
        <tissue evidence="11">Whole</tissue>
    </source>
</reference>
<feature type="domain" description="RING-type" evidence="8">
    <location>
        <begin position="414"/>
        <end position="454"/>
    </location>
</feature>
<feature type="compositionally biased region" description="Low complexity" evidence="7">
    <location>
        <begin position="360"/>
        <end position="371"/>
    </location>
</feature>
<dbReference type="Proteomes" id="UP000822369">
    <property type="component" value="Chromosome 6"/>
</dbReference>
<dbReference type="SUPFAM" id="SSF57756">
    <property type="entry name" value="Retrovirus zinc finger-like domains"/>
    <property type="match status" value="1"/>
</dbReference>
<feature type="compositionally biased region" description="Basic and acidic residues" evidence="7">
    <location>
        <begin position="1418"/>
        <end position="1429"/>
    </location>
</feature>
<dbReference type="GO" id="GO:0006511">
    <property type="term" value="P:ubiquitin-dependent protein catabolic process"/>
    <property type="evidence" value="ECO:0007669"/>
    <property type="project" value="TreeGrafter"/>
</dbReference>
<dbReference type="PROSITE" id="PS50089">
    <property type="entry name" value="ZF_RING_2"/>
    <property type="match status" value="2"/>
</dbReference>
<dbReference type="InterPro" id="IPR036875">
    <property type="entry name" value="Znf_CCHC_sf"/>
</dbReference>
<feature type="compositionally biased region" description="Low complexity" evidence="7">
    <location>
        <begin position="778"/>
        <end position="797"/>
    </location>
</feature>
<feature type="compositionally biased region" description="Low complexity" evidence="7">
    <location>
        <begin position="650"/>
        <end position="667"/>
    </location>
</feature>
<dbReference type="EMBL" id="JAAVVJ010000006">
    <property type="protein sequence ID" value="KAF7220844.1"/>
    <property type="molecule type" value="Genomic_DNA"/>
</dbReference>
<dbReference type="GO" id="GO:0061630">
    <property type="term" value="F:ubiquitin protein ligase activity"/>
    <property type="evidence" value="ECO:0007669"/>
    <property type="project" value="InterPro"/>
</dbReference>
<feature type="compositionally biased region" description="Basic and acidic residues" evidence="7">
    <location>
        <begin position="1363"/>
        <end position="1384"/>
    </location>
</feature>
<dbReference type="InterPro" id="IPR001841">
    <property type="entry name" value="Znf_RING"/>
</dbReference>
<feature type="region of interest" description="Disordered" evidence="7">
    <location>
        <begin position="1355"/>
        <end position="1658"/>
    </location>
</feature>
<evidence type="ECO:0000256" key="6">
    <source>
        <dbReference type="PROSITE-ProRule" id="PRU00047"/>
    </source>
</evidence>
<feature type="compositionally biased region" description="Basic residues" evidence="7">
    <location>
        <begin position="841"/>
        <end position="863"/>
    </location>
</feature>
<feature type="compositionally biased region" description="Polar residues" evidence="7">
    <location>
        <begin position="1573"/>
        <end position="1586"/>
    </location>
</feature>
<evidence type="ECO:0000256" key="1">
    <source>
        <dbReference type="ARBA" id="ARBA00004123"/>
    </source>
</evidence>
<feature type="compositionally biased region" description="Polar residues" evidence="7">
    <location>
        <begin position="616"/>
        <end position="644"/>
    </location>
</feature>
<comment type="subcellular location">
    <subcellularLocation>
        <location evidence="1">Nucleus</location>
    </subcellularLocation>
</comment>
<feature type="compositionally biased region" description="Polar residues" evidence="7">
    <location>
        <begin position="1434"/>
        <end position="1451"/>
    </location>
</feature>
<dbReference type="Gene3D" id="3.10.20.90">
    <property type="entry name" value="Phosphatidylinositol 3-kinase Catalytic Subunit, Chain A, domain 1"/>
    <property type="match status" value="1"/>
</dbReference>
<feature type="compositionally biased region" description="Basic and acidic residues" evidence="7">
    <location>
        <begin position="1058"/>
        <end position="1102"/>
    </location>
</feature>
<feature type="region of interest" description="Disordered" evidence="7">
    <location>
        <begin position="1327"/>
        <end position="1346"/>
    </location>
</feature>
<feature type="region of interest" description="Disordered" evidence="7">
    <location>
        <begin position="756"/>
        <end position="870"/>
    </location>
</feature>
<feature type="compositionally biased region" description="Pro residues" evidence="7">
    <location>
        <begin position="502"/>
        <end position="512"/>
    </location>
</feature>
<dbReference type="GO" id="GO:0016567">
    <property type="term" value="P:protein ubiquitination"/>
    <property type="evidence" value="ECO:0007669"/>
    <property type="project" value="InterPro"/>
</dbReference>
<dbReference type="InterPro" id="IPR013083">
    <property type="entry name" value="Znf_RING/FYVE/PHD"/>
</dbReference>
<feature type="region of interest" description="Disordered" evidence="7">
    <location>
        <begin position="1687"/>
        <end position="1744"/>
    </location>
</feature>
<feature type="region of interest" description="Disordered" evidence="7">
    <location>
        <begin position="1263"/>
        <end position="1321"/>
    </location>
</feature>
<feature type="compositionally biased region" description="Basic and acidic residues" evidence="7">
    <location>
        <begin position="1112"/>
        <end position="1166"/>
    </location>
</feature>
<protein>
    <submittedName>
        <fullName evidence="11">Transcript variant X1</fullName>
    </submittedName>
</protein>
<keyword evidence="3 6" id="KW-0863">Zinc-finger</keyword>
<feature type="domain" description="CCHC-type" evidence="9">
    <location>
        <begin position="166"/>
        <end position="180"/>
    </location>
</feature>
<evidence type="ECO:0000259" key="9">
    <source>
        <dbReference type="PROSITE" id="PS50158"/>
    </source>
</evidence>
<dbReference type="Gene3D" id="3.30.40.10">
    <property type="entry name" value="Zinc/RING finger domain, C3HC4 (zinc finger)"/>
    <property type="match status" value="2"/>
</dbReference>
<feature type="compositionally biased region" description="Polar residues" evidence="7">
    <location>
        <begin position="668"/>
        <end position="687"/>
    </location>
</feature>
<feature type="compositionally biased region" description="Low complexity" evidence="7">
    <location>
        <begin position="821"/>
        <end position="840"/>
    </location>
</feature>
<feature type="compositionally biased region" description="Basic and acidic residues" evidence="7">
    <location>
        <begin position="1327"/>
        <end position="1343"/>
    </location>
</feature>
<comment type="caution">
    <text evidence="11">The sequence shown here is derived from an EMBL/GenBank/DDBJ whole genome shotgun (WGS) entry which is preliminary data.</text>
</comment>
<dbReference type="SMART" id="SM01180">
    <property type="entry name" value="DWNN"/>
    <property type="match status" value="1"/>
</dbReference>
<dbReference type="OrthoDB" id="106784at2759"/>
<dbReference type="CTD" id="5930"/>
<dbReference type="GO" id="GO:0003676">
    <property type="term" value="F:nucleic acid binding"/>
    <property type="evidence" value="ECO:0007669"/>
    <property type="project" value="InterPro"/>
</dbReference>
<dbReference type="GeneID" id="107376403"/>
<organism evidence="11 12">
    <name type="scientific">Nothobranchius furzeri</name>
    <name type="common">Turquoise killifish</name>
    <dbReference type="NCBI Taxonomy" id="105023"/>
    <lineage>
        <taxon>Eukaryota</taxon>
        <taxon>Metazoa</taxon>
        <taxon>Chordata</taxon>
        <taxon>Craniata</taxon>
        <taxon>Vertebrata</taxon>
        <taxon>Euteleostomi</taxon>
        <taxon>Actinopterygii</taxon>
        <taxon>Neopterygii</taxon>
        <taxon>Teleostei</taxon>
        <taxon>Neoteleostei</taxon>
        <taxon>Acanthomorphata</taxon>
        <taxon>Ovalentaria</taxon>
        <taxon>Atherinomorphae</taxon>
        <taxon>Cyprinodontiformes</taxon>
        <taxon>Nothobranchiidae</taxon>
        <taxon>Nothobranchius</taxon>
    </lineage>
</organism>
<evidence type="ECO:0000313" key="12">
    <source>
        <dbReference type="Proteomes" id="UP000822369"/>
    </source>
</evidence>
<feature type="compositionally biased region" description="Basic and acidic residues" evidence="7">
    <location>
        <begin position="1637"/>
        <end position="1647"/>
    </location>
</feature>
<feature type="compositionally biased region" description="Low complexity" evidence="7">
    <location>
        <begin position="1028"/>
        <end position="1039"/>
    </location>
</feature>
<feature type="compositionally biased region" description="Basic and acidic residues" evidence="7">
    <location>
        <begin position="1687"/>
        <end position="1707"/>
    </location>
</feature>
<sequence length="1744" mass="193156">MTHIHYKFSSKLSYDTVVFDGPHITLTDLKRQIMGRERLKAGDCDLQITNAQTKEEYTEDEGLISKGSSVIVRRIPIIGGSKSSSSSKTNKSERSDLQFPHHTFGVGRAMSDRSSTKALSYFSMMQKSNLADADVSEEDKIKVMMSQSSMNLNTKPGTVLPENYTCYRCRNTGHHIRNCPMNGQDKNFQGPPKIRKSTGIPNSLLVEVKDPSIKGVMLTNCGRYAIPAIDAEAYAVGKKEKPPFIPLEQPKCESKGDPVPAEFLCLMCRDLLGDAVVIPCCGSSYCDDCIRSALLDSEDHVCPTCGQSDVSPDTLVANRFLRQVVNNFKKGQGCAKNSPPASTLGPALPPVGVQSQLQKPPSSDAPPEAAGAACAETSSNTSLNTTESQAGISNEEVCTTGKETEDPIPAEFLCLICRDLLGDAVVIPCCGSSYCDDCIRSALLDSEDHVCPTCGQSEVSPDTLVANKFLRQAVVHFKNGQSFAKSLGKGCVASQSKNSPPGSTPVPTPPPVGVQTQLLKPPQSPCSQKESLLNHLNTENSPPLPQSSDVPPEATATEKSATTENSSSTFLPPTESQLEISHDGNEGKTGDDSATVPHSLLPPDKTASDVPDNHEPQVSGTEVTDQLQTADVSQRNSSSDSTFKPANPWSDTSSSGGPTGSLTGSNTQQRLTTSSPPFPSYATTSSPLFPSPPVHTFLPTHQLPSTYSPAYALTTPTWKLPAPLGAPIPSLCSSTTTPSVPVLIPKEWYRYQRMQNERSPQRRFSSYSNPKSSKSKSSRSYSPSSSRSRSRSRPFSPHSTHRDSHPHSNPSTSYGYKRPHSSTPSSSSSSRGGHSQSRSSSQHRKSRHHRKRSSSSSRSSRRCKGAERSPYDISSLEVERQSYLQWKKDYQEWYDKYFSTFINHFHQMLLPPPLLPPPPPPPYPPFSFCPPPHDSHSSRLDVCSPSSETSSSQRSSPSHSSNDFHSMASHHSNDSPLPYKANDGYSSPSESSSDGHSAPCHSRAKLREFSDSCKEKSRPVTKGSEGANLQDLKQDQNQQIFKTGGTSGQLSHGKKQKKMEAGRAKDSSGLDSTCDLRQEKRRRYDGPSTHKDGPSVRHKESVGGDLKSVHPTLEKDQNNHASKANKDSRLGKEQRRKSGQDTDCRRATERENKKKPCNDLAPERRGQLGGSKSPEFRSEENQKRKWEETEKNVKESPTQRCKGPKTRAAEPQRCDSKCVKPPARETQKPEEMKPRSVAQKNVWEGGLKVLPQKKISININLDVKRLEDTSGQQNSSKVDVRMQENKEQTGDEKNKEPSDTEVDRTKESSPGSYVTTEELTCVLEEVRENKAAAEEEGRENKEMEDVDLWHCALSGVKDEEEDHMMGKEETLKRTPRETREEPRRSSSMTNKSSSLHDGFSITSKRDRSSLGSGGVGGSREKKTVVKRLEGNFPGQAQSTQNHLKQISQSKSTNDEKQAIVGDTDTSARPTRSHMTGYNEKKKQQSTFGGRNRDSVTLRGREEMKEQRWSENRGMLAPSGGGGGADSPLYAERDGEIRTEREKERTREGERLKDSKRLRQGSWGDERKRDCDASVQNRNHISSSSVSCDRERRDQLRGDEQSRTRFSNSSRESVREIPSVSRYALQPSHNFPKRDRKRLSAEYRDQSRPTRIQQSPPSLFHCHSADQFHVLVEPSMSFEREFSHWELTRNSRTQKREPEKVLKTRAKETPVSGRVRGESRWEDEASKLDERRRSSSDSNRSSSRH</sequence>
<gene>
    <name evidence="11" type="primary">rbbp6</name>
    <name evidence="11" type="ORF">G4P62_003368</name>
</gene>
<dbReference type="KEGG" id="nfu:107376403"/>
<feature type="compositionally biased region" description="Low complexity" evidence="7">
    <location>
        <begin position="1735"/>
        <end position="1744"/>
    </location>
</feature>
<dbReference type="PANTHER" id="PTHR15439:SF0">
    <property type="entry name" value="CELL DIVISION CYCLE AND APOPTOSIS REGULATOR PROTEIN 1-RELATED"/>
    <property type="match status" value="1"/>
</dbReference>
<keyword evidence="5" id="KW-0539">Nucleus</keyword>
<dbReference type="GO" id="GO:0006397">
    <property type="term" value="P:mRNA processing"/>
    <property type="evidence" value="ECO:0007669"/>
    <property type="project" value="InterPro"/>
</dbReference>
<dbReference type="PROSITE" id="PS50158">
    <property type="entry name" value="ZF_CCHC"/>
    <property type="match status" value="1"/>
</dbReference>
<feature type="compositionally biased region" description="Basic and acidic residues" evidence="7">
    <location>
        <begin position="1005"/>
        <end position="1018"/>
    </location>
</feature>
<feature type="compositionally biased region" description="Basic and acidic residues" evidence="7">
    <location>
        <begin position="1587"/>
        <end position="1602"/>
    </location>
</feature>
<feature type="compositionally biased region" description="Basic and acidic residues" evidence="7">
    <location>
        <begin position="1490"/>
        <end position="1510"/>
    </location>
</feature>
<evidence type="ECO:0000256" key="2">
    <source>
        <dbReference type="ARBA" id="ARBA00022723"/>
    </source>
</evidence>
<feature type="region of interest" description="Disordered" evidence="7">
    <location>
        <begin position="345"/>
        <end position="371"/>
    </location>
</feature>
<dbReference type="SUPFAM" id="SSF57850">
    <property type="entry name" value="RING/U-box"/>
    <property type="match status" value="2"/>
</dbReference>
<keyword evidence="2" id="KW-0479">Metal-binding</keyword>
<evidence type="ECO:0000259" key="8">
    <source>
        <dbReference type="PROSITE" id="PS50089"/>
    </source>
</evidence>
<feature type="domain" description="DWNN" evidence="10">
    <location>
        <begin position="4"/>
        <end position="76"/>
    </location>
</feature>
<dbReference type="CDD" id="cd16620">
    <property type="entry name" value="vRING-HC-C4C4_RBBP6"/>
    <property type="match status" value="2"/>
</dbReference>